<feature type="compositionally biased region" description="Basic and acidic residues" evidence="8">
    <location>
        <begin position="14"/>
        <end position="33"/>
    </location>
</feature>
<evidence type="ECO:0000256" key="7">
    <source>
        <dbReference type="ARBA" id="ARBA00022840"/>
    </source>
</evidence>
<dbReference type="InterPro" id="IPR009212">
    <property type="entry name" value="Methylthioribose_kinase"/>
</dbReference>
<comment type="similarity">
    <text evidence="1">Belongs to the methylthioribose kinase family.</text>
</comment>
<keyword evidence="11" id="KW-1185">Reference proteome</keyword>
<dbReference type="EC" id="2.7.1.100" evidence="3"/>
<evidence type="ECO:0000256" key="8">
    <source>
        <dbReference type="SAM" id="MobiDB-lite"/>
    </source>
</evidence>
<evidence type="ECO:0000256" key="6">
    <source>
        <dbReference type="ARBA" id="ARBA00022777"/>
    </source>
</evidence>
<dbReference type="InterPro" id="IPR011009">
    <property type="entry name" value="Kinase-like_dom_sf"/>
</dbReference>
<keyword evidence="7" id="KW-0067">ATP-binding</keyword>
<dbReference type="GO" id="GO:0005524">
    <property type="term" value="F:ATP binding"/>
    <property type="evidence" value="ECO:0007669"/>
    <property type="project" value="UniProtKB-KW"/>
</dbReference>
<comment type="caution">
    <text evidence="10">The sequence shown here is derived from an EMBL/GenBank/DDBJ whole genome shotgun (WGS) entry which is preliminary data.</text>
</comment>
<dbReference type="PANTHER" id="PTHR34273:SF2">
    <property type="entry name" value="METHYLTHIORIBOSE KINASE"/>
    <property type="match status" value="1"/>
</dbReference>
<dbReference type="Pfam" id="PF01636">
    <property type="entry name" value="APH"/>
    <property type="match status" value="1"/>
</dbReference>
<dbReference type="PANTHER" id="PTHR34273">
    <property type="entry name" value="METHYLTHIORIBOSE KINASE"/>
    <property type="match status" value="1"/>
</dbReference>
<sequence length="464" mass="50499">MMKTGTTSASGDLCQHRGATDRRGGGGKARDGEDPMTDVRSARTGGADYRPMTESTLAPYLAGFSEVAAILDGVPQDWKVTEVGDGNLNLVFIVRGPKGALIVKQALPYVRLVGDAWPLPLDRSFFESQALITEDAAAPGLVPKVVLFDAMQALVVMEFLTPHIIMRKGLIDGVEFPRFAATLSEFMAQSLFKTSDLYLPAAEKKKQMAVFCANTELCRITEDLVFTDPYRAAKLNHWTSPQLDDIALELRADGPLKAAAQAMKLKFLCHAEALVHGDLHSGSIMATSTDVRVIDPEFAFFGPMGFDVGALIGNLILAYLSQIGHEDEKGGRDGYRAWILKQMVDVWTLFSARFVELWSTEGKGDAFTAELFADAASRAALAEEQARYMRALFEDTLGFAGCKMIRRILGLAHVADFESIADKDVRASGERRALRLGRDLVVNRARFANIDAVAAAVVAADATR</sequence>
<feature type="compositionally biased region" description="Polar residues" evidence="8">
    <location>
        <begin position="1"/>
        <end position="10"/>
    </location>
</feature>
<evidence type="ECO:0000313" key="10">
    <source>
        <dbReference type="EMBL" id="PIO97224.1"/>
    </source>
</evidence>
<dbReference type="Gene3D" id="3.30.200.20">
    <property type="entry name" value="Phosphorylase Kinase, domain 1"/>
    <property type="match status" value="1"/>
</dbReference>
<evidence type="ECO:0000256" key="5">
    <source>
        <dbReference type="ARBA" id="ARBA00022741"/>
    </source>
</evidence>
<dbReference type="Proteomes" id="UP000231070">
    <property type="component" value="Unassembled WGS sequence"/>
</dbReference>
<keyword evidence="6 10" id="KW-0418">Kinase</keyword>
<accession>A0A2G9WRD4</accession>
<dbReference type="AlphaFoldDB" id="A0A2G9WRD4"/>
<evidence type="ECO:0000256" key="2">
    <source>
        <dbReference type="ARBA" id="ARBA00011738"/>
    </source>
</evidence>
<dbReference type="NCBIfam" id="TIGR01767">
    <property type="entry name" value="MTRK"/>
    <property type="match status" value="1"/>
</dbReference>
<dbReference type="Gene3D" id="3.90.1200.10">
    <property type="match status" value="1"/>
</dbReference>
<evidence type="ECO:0000256" key="3">
    <source>
        <dbReference type="ARBA" id="ARBA00012128"/>
    </source>
</evidence>
<evidence type="ECO:0000313" key="11">
    <source>
        <dbReference type="Proteomes" id="UP000231070"/>
    </source>
</evidence>
<gene>
    <name evidence="10" type="primary">mtnK</name>
    <name evidence="10" type="ORF">CJ014_21585</name>
</gene>
<protein>
    <recommendedName>
        <fullName evidence="3">S-methyl-5-thioribose kinase</fullName>
        <ecNumber evidence="3">2.7.1.100</ecNumber>
    </recommendedName>
</protein>
<dbReference type="InterPro" id="IPR002575">
    <property type="entry name" value="Aminoglycoside_PTrfase"/>
</dbReference>
<keyword evidence="5" id="KW-0547">Nucleotide-binding</keyword>
<name>A0A2G9WRD4_9HYPH</name>
<dbReference type="GO" id="GO:0009086">
    <property type="term" value="P:methionine biosynthetic process"/>
    <property type="evidence" value="ECO:0007669"/>
    <property type="project" value="InterPro"/>
</dbReference>
<dbReference type="OrthoDB" id="9777791at2"/>
<evidence type="ECO:0000256" key="4">
    <source>
        <dbReference type="ARBA" id="ARBA00022679"/>
    </source>
</evidence>
<dbReference type="GO" id="GO:0046522">
    <property type="term" value="F:S-methyl-5-thioribose kinase activity"/>
    <property type="evidence" value="ECO:0007669"/>
    <property type="project" value="UniProtKB-EC"/>
</dbReference>
<feature type="domain" description="Aminoglycoside phosphotransferase" evidence="9">
    <location>
        <begin position="80"/>
        <end position="312"/>
    </location>
</feature>
<keyword evidence="4" id="KW-0808">Transferase</keyword>
<evidence type="ECO:0000256" key="1">
    <source>
        <dbReference type="ARBA" id="ARBA00010165"/>
    </source>
</evidence>
<proteinExistence type="inferred from homology"/>
<reference evidence="10 11" key="1">
    <citation type="submission" date="2017-08" db="EMBL/GenBank/DDBJ databases">
        <title>Pleomorphomonas carboxidotrophicus sp. nov., a new mesophilic hydrogenogenic carboxidotroph.</title>
        <authorList>
            <person name="Esquivel-Elizondo S."/>
            <person name="Krajmalnik-Brown R."/>
            <person name="Maldonado J."/>
        </authorList>
    </citation>
    <scope>NUCLEOTIDE SEQUENCE [LARGE SCALE GENOMIC DNA]</scope>
    <source>
        <strain evidence="10 11">SVCO-16</strain>
    </source>
</reference>
<dbReference type="SUPFAM" id="SSF56112">
    <property type="entry name" value="Protein kinase-like (PK-like)"/>
    <property type="match status" value="1"/>
</dbReference>
<feature type="region of interest" description="Disordered" evidence="8">
    <location>
        <begin position="1"/>
        <end position="49"/>
    </location>
</feature>
<evidence type="ECO:0000259" key="9">
    <source>
        <dbReference type="Pfam" id="PF01636"/>
    </source>
</evidence>
<dbReference type="EMBL" id="NQVN01000020">
    <property type="protein sequence ID" value="PIO97224.1"/>
    <property type="molecule type" value="Genomic_DNA"/>
</dbReference>
<organism evidence="10 11">
    <name type="scientific">Pleomorphomonas carboxyditropha</name>
    <dbReference type="NCBI Taxonomy" id="2023338"/>
    <lineage>
        <taxon>Bacteria</taxon>
        <taxon>Pseudomonadati</taxon>
        <taxon>Pseudomonadota</taxon>
        <taxon>Alphaproteobacteria</taxon>
        <taxon>Hyphomicrobiales</taxon>
        <taxon>Pleomorphomonadaceae</taxon>
        <taxon>Pleomorphomonas</taxon>
    </lineage>
</organism>
<comment type="subunit">
    <text evidence="2">Homodimer.</text>
</comment>